<dbReference type="EMBL" id="CP042266">
    <property type="protein sequence ID" value="QDY79797.1"/>
    <property type="molecule type" value="Genomic_DNA"/>
</dbReference>
<sequence>MTVTWWAAGLVGAGAAVAMMRIQWMDAAGAVTGTATQNGTAPIVRTVPAGAVFARPVMRFSALGTWPIGTAVLALGDASAALVAGDVPHGEGSPPYSITRYSHGAAPGDGRWRDIGLELVEVAQ</sequence>
<evidence type="ECO:0000313" key="2">
    <source>
        <dbReference type="Proteomes" id="UP000320580"/>
    </source>
</evidence>
<dbReference type="OrthoDB" id="3687018at2"/>
<keyword evidence="2" id="KW-1185">Reference proteome</keyword>
<gene>
    <name evidence="1" type="ORF">FQU76_28340</name>
</gene>
<dbReference type="RefSeq" id="WP_146483080.1">
    <property type="nucleotide sequence ID" value="NZ_CP042266.1"/>
</dbReference>
<accession>A0A5B8JE10</accession>
<dbReference type="Proteomes" id="UP000320580">
    <property type="component" value="Chromosome"/>
</dbReference>
<organism evidence="1 2">
    <name type="scientific">Streptomyces qinzhouensis</name>
    <dbReference type="NCBI Taxonomy" id="2599401"/>
    <lineage>
        <taxon>Bacteria</taxon>
        <taxon>Bacillati</taxon>
        <taxon>Actinomycetota</taxon>
        <taxon>Actinomycetes</taxon>
        <taxon>Kitasatosporales</taxon>
        <taxon>Streptomycetaceae</taxon>
        <taxon>Streptomyces</taxon>
    </lineage>
</organism>
<evidence type="ECO:0000313" key="1">
    <source>
        <dbReference type="EMBL" id="QDY79797.1"/>
    </source>
</evidence>
<dbReference type="AlphaFoldDB" id="A0A5B8JE10"/>
<reference evidence="1 2" key="1">
    <citation type="submission" date="2019-07" db="EMBL/GenBank/DDBJ databases">
        <authorList>
            <person name="Zhu P."/>
        </authorList>
    </citation>
    <scope>NUCLEOTIDE SEQUENCE [LARGE SCALE GENOMIC DNA]</scope>
    <source>
        <strain evidence="1 2">SSL-25</strain>
    </source>
</reference>
<protein>
    <submittedName>
        <fullName evidence="1">Uncharacterized protein</fullName>
    </submittedName>
</protein>
<name>A0A5B8JE10_9ACTN</name>
<proteinExistence type="predicted"/>
<dbReference type="KEGG" id="sqz:FQU76_28340"/>